<dbReference type="EMBL" id="JASJUS010000055">
    <property type="protein sequence ID" value="MDL2081714.1"/>
    <property type="molecule type" value="Genomic_DNA"/>
</dbReference>
<dbReference type="Proteomes" id="UP001241926">
    <property type="component" value="Unassembled WGS sequence"/>
</dbReference>
<evidence type="ECO:0000313" key="3">
    <source>
        <dbReference type="Proteomes" id="UP001241926"/>
    </source>
</evidence>
<keyword evidence="1" id="KW-1133">Transmembrane helix</keyword>
<sequence length="138" mass="14821">MSRPGRSQEEFLAVVRGPRRRAAATVALAAAVNLVLGYLGNSVVDLPWRLLEVWVLPEYGWASEPSPTDTDDGMGPAVAGIVLLTVPYLLMCAFTNYLVTRAVNVHGSWYAGIACTALVAPAVAFHIDPSLYAEIPRP</sequence>
<proteinExistence type="predicted"/>
<evidence type="ECO:0000313" key="2">
    <source>
        <dbReference type="EMBL" id="MDL2081714.1"/>
    </source>
</evidence>
<gene>
    <name evidence="2" type="ORF">QNN03_35340</name>
</gene>
<protein>
    <submittedName>
        <fullName evidence="2">Uncharacterized protein</fullName>
    </submittedName>
</protein>
<name>A0ABT7JA02_9ACTN</name>
<keyword evidence="1" id="KW-0812">Transmembrane</keyword>
<feature type="transmembrane region" description="Helical" evidence="1">
    <location>
        <begin position="109"/>
        <end position="127"/>
    </location>
</feature>
<organism evidence="2 3">
    <name type="scientific">Streptomyces fuscus</name>
    <dbReference type="NCBI Taxonomy" id="3048495"/>
    <lineage>
        <taxon>Bacteria</taxon>
        <taxon>Bacillati</taxon>
        <taxon>Actinomycetota</taxon>
        <taxon>Actinomycetes</taxon>
        <taxon>Kitasatosporales</taxon>
        <taxon>Streptomycetaceae</taxon>
        <taxon>Streptomyces</taxon>
    </lineage>
</organism>
<comment type="caution">
    <text evidence="2">The sequence shown here is derived from an EMBL/GenBank/DDBJ whole genome shotgun (WGS) entry which is preliminary data.</text>
</comment>
<feature type="transmembrane region" description="Helical" evidence="1">
    <location>
        <begin position="21"/>
        <end position="40"/>
    </location>
</feature>
<dbReference type="RefSeq" id="WP_285437009.1">
    <property type="nucleotide sequence ID" value="NZ_JASJUS010000055.1"/>
</dbReference>
<keyword evidence="1" id="KW-0472">Membrane</keyword>
<feature type="transmembrane region" description="Helical" evidence="1">
    <location>
        <begin position="77"/>
        <end position="97"/>
    </location>
</feature>
<evidence type="ECO:0000256" key="1">
    <source>
        <dbReference type="SAM" id="Phobius"/>
    </source>
</evidence>
<accession>A0ABT7JA02</accession>
<reference evidence="2 3" key="1">
    <citation type="submission" date="2023-05" db="EMBL/GenBank/DDBJ databases">
        <title>Streptomyces fuscus sp. nov., a brown-black pigment producing actinomyces isolated from dry sand of Sea duck farm.</title>
        <authorList>
            <person name="Xie J."/>
            <person name="Shen N."/>
        </authorList>
    </citation>
    <scope>NUCLEOTIDE SEQUENCE [LARGE SCALE GENOMIC DNA]</scope>
    <source>
        <strain evidence="2 3">GXMU-J15</strain>
    </source>
</reference>
<keyword evidence="3" id="KW-1185">Reference proteome</keyword>